<sequence>MTASEIANSLMARPKRNRDGWLVSCVCHDDSHPSLSLRDGEAGKILIHCFRGCDPREILKTLRGMGLLDGTAPSSPPPPSRSVNRARILNDIADGTNPIEAGGIVPRYLESRGIVLSKWPEDLREHPSLEVWEDGRPTGQRFPALVSVIRNVQREPVGLHLTFLEKNGSGKAPIENPRRIIGVKEGSTRGATVRLADPEGGMVGLGEGIESTLSAMILTGIPGWACLNAGGIERADLPQEIRRIIIFADNDKSTTGQRAAAKAVLRFRAEGRETKILVPDEPGQDFNDILQMKSALQVTA</sequence>
<dbReference type="CDD" id="cd01029">
    <property type="entry name" value="TOPRIM_primases"/>
    <property type="match status" value="1"/>
</dbReference>
<dbReference type="Pfam" id="PF23639">
    <property type="entry name" value="DUF7146"/>
    <property type="match status" value="1"/>
</dbReference>
<name>B6AMX5_9BACT</name>
<evidence type="ECO:0000313" key="3">
    <source>
        <dbReference type="EMBL" id="EDZ39827.1"/>
    </source>
</evidence>
<evidence type="ECO:0000259" key="1">
    <source>
        <dbReference type="Pfam" id="PF13362"/>
    </source>
</evidence>
<feature type="domain" description="DUF7146" evidence="2">
    <location>
        <begin position="85"/>
        <end position="187"/>
    </location>
</feature>
<reference evidence="3" key="2">
    <citation type="journal article" date="2008" name="PLoS Biol.">
        <title>Population genomic analysis of strain variation in Leptospirillum group II bacteria involved in acid mine drainage formation.</title>
        <authorList>
            <person name="Simmons S.L."/>
            <person name="Dibartolo G."/>
            <person name="Denef V.J."/>
            <person name="Goltsman D.S."/>
            <person name="Thelen M.P."/>
            <person name="Banfield J.F."/>
        </authorList>
    </citation>
    <scope>NUCLEOTIDE SEQUENCE [LARGE SCALE GENOMIC DNA]</scope>
</reference>
<dbReference type="Pfam" id="PF13362">
    <property type="entry name" value="Toprim_3"/>
    <property type="match status" value="1"/>
</dbReference>
<gene>
    <name evidence="3" type="ORF">CGL2_11386013</name>
</gene>
<accession>B6AMX5</accession>
<dbReference type="AlphaFoldDB" id="B6AMX5"/>
<protein>
    <submittedName>
        <fullName evidence="3">Uncharacterized protein</fullName>
    </submittedName>
</protein>
<dbReference type="InterPro" id="IPR006171">
    <property type="entry name" value="TOPRIM_dom"/>
</dbReference>
<organism evidence="3">
    <name type="scientific">Leptospirillum sp. Group II '5-way CG'</name>
    <dbReference type="NCBI Taxonomy" id="419541"/>
    <lineage>
        <taxon>Bacteria</taxon>
        <taxon>Pseudomonadati</taxon>
        <taxon>Nitrospirota</taxon>
        <taxon>Nitrospiria</taxon>
        <taxon>Nitrospirales</taxon>
        <taxon>Nitrospiraceae</taxon>
        <taxon>Leptospirillum</taxon>
    </lineage>
</organism>
<dbReference type="Gene3D" id="3.40.1360.10">
    <property type="match status" value="1"/>
</dbReference>
<proteinExistence type="predicted"/>
<feature type="domain" description="Toprim" evidence="1">
    <location>
        <begin position="203"/>
        <end position="294"/>
    </location>
</feature>
<evidence type="ECO:0000259" key="2">
    <source>
        <dbReference type="Pfam" id="PF23639"/>
    </source>
</evidence>
<reference evidence="3" key="1">
    <citation type="journal article" date="2004" name="Nature">
        <title>Community structure and metabolism through reconstruction of microbial genomes from the environment.</title>
        <authorList>
            <person name="Tyson G.W."/>
            <person name="Chapman J."/>
            <person name="Hugenholtz P."/>
            <person name="Allen E.E."/>
            <person name="Ram R.J."/>
            <person name="Richardson P.M."/>
            <person name="Solovyev V.V."/>
            <person name="Rubin E.M."/>
            <person name="Rokhsar D.S."/>
            <person name="Banfield J.F."/>
        </authorList>
    </citation>
    <scope>NUCLEOTIDE SEQUENCE [LARGE SCALE GENOMIC DNA]</scope>
</reference>
<dbReference type="EMBL" id="DS995259">
    <property type="protein sequence ID" value="EDZ39827.1"/>
    <property type="molecule type" value="Genomic_DNA"/>
</dbReference>
<dbReference type="InterPro" id="IPR034154">
    <property type="entry name" value="TOPRIM_DnaG/twinkle"/>
</dbReference>
<dbReference type="InterPro" id="IPR055570">
    <property type="entry name" value="DUF7146"/>
</dbReference>